<reference evidence="3 4" key="1">
    <citation type="submission" date="2019-02" db="EMBL/GenBank/DDBJ databases">
        <title>Deep-cultivation of Planctomycetes and their phenomic and genomic characterization uncovers novel biology.</title>
        <authorList>
            <person name="Wiegand S."/>
            <person name="Jogler M."/>
            <person name="Boedeker C."/>
            <person name="Pinto D."/>
            <person name="Vollmers J."/>
            <person name="Rivas-Marin E."/>
            <person name="Kohn T."/>
            <person name="Peeters S.H."/>
            <person name="Heuer A."/>
            <person name="Rast P."/>
            <person name="Oberbeckmann S."/>
            <person name="Bunk B."/>
            <person name="Jeske O."/>
            <person name="Meyerdierks A."/>
            <person name="Storesund J.E."/>
            <person name="Kallscheuer N."/>
            <person name="Luecker S."/>
            <person name="Lage O.M."/>
            <person name="Pohl T."/>
            <person name="Merkel B.J."/>
            <person name="Hornburger P."/>
            <person name="Mueller R.-W."/>
            <person name="Bruemmer F."/>
            <person name="Labrenz M."/>
            <person name="Spormann A.M."/>
            <person name="Op den Camp H."/>
            <person name="Overmann J."/>
            <person name="Amann R."/>
            <person name="Jetten M.S.M."/>
            <person name="Mascher T."/>
            <person name="Medema M.H."/>
            <person name="Devos D.P."/>
            <person name="Kaster A.-K."/>
            <person name="Ovreas L."/>
            <person name="Rohde M."/>
            <person name="Galperin M.Y."/>
            <person name="Jogler C."/>
        </authorList>
    </citation>
    <scope>NUCLEOTIDE SEQUENCE [LARGE SCALE GENOMIC DNA]</scope>
    <source>
        <strain evidence="3 4">Pla85_3_4</strain>
    </source>
</reference>
<feature type="transmembrane region" description="Helical" evidence="2">
    <location>
        <begin position="16"/>
        <end position="35"/>
    </location>
</feature>
<dbReference type="EMBL" id="CP036433">
    <property type="protein sequence ID" value="QDU94179.1"/>
    <property type="molecule type" value="Genomic_DNA"/>
</dbReference>
<feature type="transmembrane region" description="Helical" evidence="2">
    <location>
        <begin position="56"/>
        <end position="77"/>
    </location>
</feature>
<evidence type="ECO:0000256" key="1">
    <source>
        <dbReference type="SAM" id="MobiDB-lite"/>
    </source>
</evidence>
<evidence type="ECO:0000256" key="2">
    <source>
        <dbReference type="SAM" id="Phobius"/>
    </source>
</evidence>
<keyword evidence="2" id="KW-0472">Membrane</keyword>
<evidence type="ECO:0000313" key="4">
    <source>
        <dbReference type="Proteomes" id="UP000317648"/>
    </source>
</evidence>
<feature type="region of interest" description="Disordered" evidence="1">
    <location>
        <begin position="221"/>
        <end position="241"/>
    </location>
</feature>
<gene>
    <name evidence="3" type="ORF">Pla8534_19670</name>
</gene>
<dbReference type="Proteomes" id="UP000317648">
    <property type="component" value="Chromosome"/>
</dbReference>
<proteinExistence type="predicted"/>
<dbReference type="KEGG" id="lcre:Pla8534_19670"/>
<keyword evidence="4" id="KW-1185">Reference proteome</keyword>
<evidence type="ECO:0000313" key="3">
    <source>
        <dbReference type="EMBL" id="QDU94179.1"/>
    </source>
</evidence>
<dbReference type="AlphaFoldDB" id="A0A518DQS3"/>
<sequence>MVARIALPENRNYPVILRQFLSLAKGSLLGCFLVISFRLPSSARHLIAPWRGRWTAWALLPVMLAGGLGVPLFPVVVKDRSQPFPCQDCSCSCRDAASCWRDCCCYNDEEKLAWAAANGVTPPEYVVLRAAAARTKGSDKSCTRCCACSQRSTPQDGPAATDSAEKTWTVVTLSGVSQCRGQGFLSAVLAAALPDYPVDAWRPELQVRPIRPAAVRWPLALNDPPPTPPPRGCVGSLSALR</sequence>
<name>A0A518DQS3_9BACT</name>
<keyword evidence="2" id="KW-1133">Transmembrane helix</keyword>
<keyword evidence="2" id="KW-0812">Transmembrane</keyword>
<organism evidence="3 4">
    <name type="scientific">Lignipirellula cremea</name>
    <dbReference type="NCBI Taxonomy" id="2528010"/>
    <lineage>
        <taxon>Bacteria</taxon>
        <taxon>Pseudomonadati</taxon>
        <taxon>Planctomycetota</taxon>
        <taxon>Planctomycetia</taxon>
        <taxon>Pirellulales</taxon>
        <taxon>Pirellulaceae</taxon>
        <taxon>Lignipirellula</taxon>
    </lineage>
</organism>
<protein>
    <submittedName>
        <fullName evidence="3">Uncharacterized protein</fullName>
    </submittedName>
</protein>
<accession>A0A518DQS3</accession>